<accession>A0A437R292</accession>
<feature type="signal peptide" evidence="5">
    <location>
        <begin position="1"/>
        <end position="24"/>
    </location>
</feature>
<dbReference type="AlphaFoldDB" id="A0A437R292"/>
<keyword evidence="3 5" id="KW-0732">Signal</keyword>
<proteinExistence type="predicted"/>
<evidence type="ECO:0000259" key="6">
    <source>
        <dbReference type="Pfam" id="PF17131"/>
    </source>
</evidence>
<dbReference type="Proteomes" id="UP000283077">
    <property type="component" value="Unassembled WGS sequence"/>
</dbReference>
<gene>
    <name evidence="7" type="ORF">EOE67_04250</name>
</gene>
<dbReference type="InterPro" id="IPR011220">
    <property type="entry name" value="UCP028205"/>
</dbReference>
<evidence type="ECO:0000313" key="8">
    <source>
        <dbReference type="Proteomes" id="UP000283077"/>
    </source>
</evidence>
<evidence type="ECO:0000313" key="7">
    <source>
        <dbReference type="EMBL" id="RVU40797.1"/>
    </source>
</evidence>
<feature type="domain" description="Uncharacterized protein TP-0789" evidence="6">
    <location>
        <begin position="79"/>
        <end position="255"/>
    </location>
</feature>
<dbReference type="Pfam" id="PF17131">
    <property type="entry name" value="LolA_like"/>
    <property type="match status" value="1"/>
</dbReference>
<keyword evidence="8" id="KW-1185">Reference proteome</keyword>
<protein>
    <submittedName>
        <fullName evidence="7">Outer membrane lipoprotein-sorting protein</fullName>
    </submittedName>
</protein>
<dbReference type="OrthoDB" id="368800at2"/>
<keyword evidence="2" id="KW-0813">Transport</keyword>
<evidence type="ECO:0000256" key="1">
    <source>
        <dbReference type="ARBA" id="ARBA00011245"/>
    </source>
</evidence>
<organism evidence="7 8">
    <name type="scientific">Rheinheimera riviphila</name>
    <dbReference type="NCBI Taxonomy" id="1834037"/>
    <lineage>
        <taxon>Bacteria</taxon>
        <taxon>Pseudomonadati</taxon>
        <taxon>Pseudomonadota</taxon>
        <taxon>Gammaproteobacteria</taxon>
        <taxon>Chromatiales</taxon>
        <taxon>Chromatiaceae</taxon>
        <taxon>Rheinheimera</taxon>
    </lineage>
</organism>
<reference evidence="7 8" key="1">
    <citation type="submission" date="2019-01" db="EMBL/GenBank/DDBJ databases">
        <authorList>
            <person name="Chen W.-M."/>
        </authorList>
    </citation>
    <scope>NUCLEOTIDE SEQUENCE [LARGE SCALE GENOMIC DNA]</scope>
    <source>
        <strain evidence="7 8">KYPC3</strain>
    </source>
</reference>
<feature type="chain" id="PRO_5019285289" evidence="5">
    <location>
        <begin position="25"/>
        <end position="260"/>
    </location>
</feature>
<evidence type="ECO:0000256" key="2">
    <source>
        <dbReference type="ARBA" id="ARBA00022448"/>
    </source>
</evidence>
<comment type="caution">
    <text evidence="7">The sequence shown here is derived from an EMBL/GenBank/DDBJ whole genome shotgun (WGS) entry which is preliminary data.</text>
</comment>
<keyword evidence="7" id="KW-0449">Lipoprotein</keyword>
<name>A0A437R292_9GAMM</name>
<dbReference type="CDD" id="cd16329">
    <property type="entry name" value="LolA_like"/>
    <property type="match status" value="1"/>
</dbReference>
<evidence type="ECO:0000256" key="3">
    <source>
        <dbReference type="ARBA" id="ARBA00022729"/>
    </source>
</evidence>
<dbReference type="Gene3D" id="2.50.20.10">
    <property type="entry name" value="Lipoprotein localisation LolA/LolB/LppX"/>
    <property type="match status" value="1"/>
</dbReference>
<evidence type="ECO:0000256" key="4">
    <source>
        <dbReference type="ARBA" id="ARBA00022927"/>
    </source>
</evidence>
<dbReference type="GO" id="GO:0015031">
    <property type="term" value="P:protein transport"/>
    <property type="evidence" value="ECO:0007669"/>
    <property type="project" value="UniProtKB-KW"/>
</dbReference>
<dbReference type="PIRSF" id="PIRSF028205">
    <property type="entry name" value="UCP028205"/>
    <property type="match status" value="1"/>
</dbReference>
<dbReference type="InterPro" id="IPR033399">
    <property type="entry name" value="TP_0789-like"/>
</dbReference>
<keyword evidence="4" id="KW-0653">Protein transport</keyword>
<dbReference type="SUPFAM" id="SSF89392">
    <property type="entry name" value="Prokaryotic lipoproteins and lipoprotein localization factors"/>
    <property type="match status" value="1"/>
</dbReference>
<evidence type="ECO:0000256" key="5">
    <source>
        <dbReference type="SAM" id="SignalP"/>
    </source>
</evidence>
<dbReference type="EMBL" id="SACS01000003">
    <property type="protein sequence ID" value="RVU40797.1"/>
    <property type="molecule type" value="Genomic_DNA"/>
</dbReference>
<dbReference type="InterPro" id="IPR029046">
    <property type="entry name" value="LolA/LolB/LppX"/>
</dbReference>
<sequence>MMKFVFRTLLLSLLLPVFAGQASATDDAAALLQRADEVRNPRQSYRLTSTLIEYRNGKEISRNQLAVFTRYEAEQQQFRNLIRFLQPRRDNGKLLLKDGADLWFYDPAGKASIRISAQQRLLGQAANGDVVTTDLRRDYSAVISGTETLNDAEGQLRQTVLLELTARHPDVTYPRMQLWLDPKNGQSVKTALYAQSGSLLKTAWFRHYKDALGQLRPQETIIIDGLNPQLVTVIQSQDHQAMDVPAQWLQRQALESFTGR</sequence>
<comment type="subunit">
    <text evidence="1">Monomer.</text>
</comment>